<gene>
    <name evidence="2" type="ORF">Lalb_Chr15g0078851</name>
</gene>
<organism evidence="2 3">
    <name type="scientific">Lupinus albus</name>
    <name type="common">White lupine</name>
    <name type="synonym">Lupinus termis</name>
    <dbReference type="NCBI Taxonomy" id="3870"/>
    <lineage>
        <taxon>Eukaryota</taxon>
        <taxon>Viridiplantae</taxon>
        <taxon>Streptophyta</taxon>
        <taxon>Embryophyta</taxon>
        <taxon>Tracheophyta</taxon>
        <taxon>Spermatophyta</taxon>
        <taxon>Magnoliopsida</taxon>
        <taxon>eudicotyledons</taxon>
        <taxon>Gunneridae</taxon>
        <taxon>Pentapetalae</taxon>
        <taxon>rosids</taxon>
        <taxon>fabids</taxon>
        <taxon>Fabales</taxon>
        <taxon>Fabaceae</taxon>
        <taxon>Papilionoideae</taxon>
        <taxon>50 kb inversion clade</taxon>
        <taxon>genistoids sensu lato</taxon>
        <taxon>core genistoids</taxon>
        <taxon>Genisteae</taxon>
        <taxon>Lupinus</taxon>
    </lineage>
</organism>
<protein>
    <submittedName>
        <fullName evidence="2">Uncharacterized protein</fullName>
    </submittedName>
</protein>
<dbReference type="PANTHER" id="PTHR35119">
    <property type="entry name" value="PROTEIN POLYCHOME"/>
    <property type="match status" value="1"/>
</dbReference>
<feature type="region of interest" description="Disordered" evidence="1">
    <location>
        <begin position="32"/>
        <end position="63"/>
    </location>
</feature>
<evidence type="ECO:0000256" key="1">
    <source>
        <dbReference type="SAM" id="MobiDB-lite"/>
    </source>
</evidence>
<proteinExistence type="predicted"/>
<dbReference type="OrthoDB" id="1916775at2759"/>
<dbReference type="EMBL" id="WOCE01000015">
    <property type="protein sequence ID" value="KAE9598274.1"/>
    <property type="molecule type" value="Genomic_DNA"/>
</dbReference>
<feature type="region of interest" description="Disordered" evidence="1">
    <location>
        <begin position="195"/>
        <end position="214"/>
    </location>
</feature>
<accession>A0A6A5P9L1</accession>
<dbReference type="PANTHER" id="PTHR35119:SF1">
    <property type="entry name" value="PROTEIN POLYCHOME"/>
    <property type="match status" value="1"/>
</dbReference>
<evidence type="ECO:0000313" key="3">
    <source>
        <dbReference type="Proteomes" id="UP000447434"/>
    </source>
</evidence>
<name>A0A6A5P9L1_LUPAL</name>
<evidence type="ECO:0000313" key="2">
    <source>
        <dbReference type="EMBL" id="KAE9598274.1"/>
    </source>
</evidence>
<dbReference type="InterPro" id="IPR034590">
    <property type="entry name" value="POLYCHOME/GIG1"/>
</dbReference>
<comment type="caution">
    <text evidence="2">The sequence shown here is derived from an EMBL/GenBank/DDBJ whole genome shotgun (WGS) entry which is preliminary data.</text>
</comment>
<sequence length="214" mass="23474">MPEARDRRVVPVDVAALYVRRRDSVLLGSPIFTDSTGSGPVRDGGSRTPIGRGGGGGGGNENTAVRVVTGGRGSGRRGATMRHGVLPSWYPRTPLRDITTVLRPIERRRTRLGEDESQQTRNLFSVHASGAKLEHNSSVSVKLRTPFGSKVPKIMLDIASPSVESSELTPQKQLLNSIDTVEKFVREEIQKLKGTPRAKKAEREKRVRTLLSMR</sequence>
<dbReference type="AlphaFoldDB" id="A0A6A5P9L1"/>
<dbReference type="GO" id="GO:0051783">
    <property type="term" value="P:regulation of nuclear division"/>
    <property type="evidence" value="ECO:0007669"/>
    <property type="project" value="InterPro"/>
</dbReference>
<keyword evidence="3" id="KW-1185">Reference proteome</keyword>
<reference evidence="3" key="1">
    <citation type="journal article" date="2020" name="Nat. Commun.">
        <title>Genome sequence of the cluster root forming white lupin.</title>
        <authorList>
            <person name="Hufnagel B."/>
            <person name="Marques A."/>
            <person name="Soriano A."/>
            <person name="Marques L."/>
            <person name="Divol F."/>
            <person name="Doumas P."/>
            <person name="Sallet E."/>
            <person name="Mancinotti D."/>
            <person name="Carrere S."/>
            <person name="Marande W."/>
            <person name="Arribat S."/>
            <person name="Keller J."/>
            <person name="Huneau C."/>
            <person name="Blein T."/>
            <person name="Aime D."/>
            <person name="Laguerre M."/>
            <person name="Taylor J."/>
            <person name="Schubert V."/>
            <person name="Nelson M."/>
            <person name="Geu-Flores F."/>
            <person name="Crespi M."/>
            <person name="Gallardo-Guerrero K."/>
            <person name="Delaux P.-M."/>
            <person name="Salse J."/>
            <person name="Berges H."/>
            <person name="Guyot R."/>
            <person name="Gouzy J."/>
            <person name="Peret B."/>
        </authorList>
    </citation>
    <scope>NUCLEOTIDE SEQUENCE [LARGE SCALE GENOMIC DNA]</scope>
    <source>
        <strain evidence="3">cv. Amiga</strain>
    </source>
</reference>
<dbReference type="GO" id="GO:0005634">
    <property type="term" value="C:nucleus"/>
    <property type="evidence" value="ECO:0007669"/>
    <property type="project" value="InterPro"/>
</dbReference>
<dbReference type="Proteomes" id="UP000447434">
    <property type="component" value="Chromosome 15"/>
</dbReference>
<feature type="compositionally biased region" description="Gly residues" evidence="1">
    <location>
        <begin position="51"/>
        <end position="60"/>
    </location>
</feature>